<organism evidence="1 2">
    <name type="scientific">Polyplax serrata</name>
    <name type="common">Common mouse louse</name>
    <dbReference type="NCBI Taxonomy" id="468196"/>
    <lineage>
        <taxon>Eukaryota</taxon>
        <taxon>Metazoa</taxon>
        <taxon>Ecdysozoa</taxon>
        <taxon>Arthropoda</taxon>
        <taxon>Hexapoda</taxon>
        <taxon>Insecta</taxon>
        <taxon>Pterygota</taxon>
        <taxon>Neoptera</taxon>
        <taxon>Paraneoptera</taxon>
        <taxon>Psocodea</taxon>
        <taxon>Troctomorpha</taxon>
        <taxon>Phthiraptera</taxon>
        <taxon>Anoplura</taxon>
        <taxon>Polyplacidae</taxon>
        <taxon>Polyplax</taxon>
    </lineage>
</organism>
<protein>
    <submittedName>
        <fullName evidence="1">Uncharacterized protein</fullName>
    </submittedName>
</protein>
<accession>A0ABR1AX71</accession>
<dbReference type="Proteomes" id="UP001359485">
    <property type="component" value="Unassembled WGS sequence"/>
</dbReference>
<reference evidence="1 2" key="1">
    <citation type="submission" date="2023-09" db="EMBL/GenBank/DDBJ databases">
        <title>Genomes of two closely related lineages of the louse Polyplax serrata with different host specificities.</title>
        <authorList>
            <person name="Martinu J."/>
            <person name="Tarabai H."/>
            <person name="Stefka J."/>
            <person name="Hypsa V."/>
        </authorList>
    </citation>
    <scope>NUCLEOTIDE SEQUENCE [LARGE SCALE GENOMIC DNA]</scope>
    <source>
        <strain evidence="1">98ZLc_SE</strain>
    </source>
</reference>
<evidence type="ECO:0000313" key="2">
    <source>
        <dbReference type="Proteomes" id="UP001359485"/>
    </source>
</evidence>
<sequence>MYPADTDLTEHRRSLDSVIYGMNLNIMWTQWPRSFARPSSPTREEEDDDDDDGDFLIRSLAHSFIHSFFIIH</sequence>
<comment type="caution">
    <text evidence="1">The sequence shown here is derived from an EMBL/GenBank/DDBJ whole genome shotgun (WGS) entry which is preliminary data.</text>
</comment>
<dbReference type="EMBL" id="JAWJWF010000007">
    <property type="protein sequence ID" value="KAK6630803.1"/>
    <property type="molecule type" value="Genomic_DNA"/>
</dbReference>
<gene>
    <name evidence="1" type="ORF">RUM44_002972</name>
</gene>
<proteinExistence type="predicted"/>
<evidence type="ECO:0000313" key="1">
    <source>
        <dbReference type="EMBL" id="KAK6630803.1"/>
    </source>
</evidence>
<name>A0ABR1AX71_POLSC</name>
<keyword evidence="2" id="KW-1185">Reference proteome</keyword>